<sequence length="123" mass="13069">MTLRFRPALGAALLTLALSPAAGMAQSHSHAGHAMPADTDMPASTHAFMAANAAMHADMDIEFTGNADVDFLRGMIPHHEGAVAMAQVVLDHGTDPEIRKLAQEIIAAQEAEIAWMKARLSDQ</sequence>
<dbReference type="RefSeq" id="WP_379913316.1">
    <property type="nucleotide sequence ID" value="NZ_JBHUDD010000031.1"/>
</dbReference>
<dbReference type="Proteomes" id="UP001597186">
    <property type="component" value="Unassembled WGS sequence"/>
</dbReference>
<dbReference type="InterPro" id="IPR005183">
    <property type="entry name" value="DUF305_CopM-like"/>
</dbReference>
<dbReference type="PANTHER" id="PTHR36933:SF1">
    <property type="entry name" value="SLL0788 PROTEIN"/>
    <property type="match status" value="1"/>
</dbReference>
<feature type="chain" id="PRO_5045064437" evidence="1">
    <location>
        <begin position="26"/>
        <end position="123"/>
    </location>
</feature>
<evidence type="ECO:0000256" key="1">
    <source>
        <dbReference type="SAM" id="SignalP"/>
    </source>
</evidence>
<protein>
    <submittedName>
        <fullName evidence="3">DUF305 domain-containing protein</fullName>
    </submittedName>
</protein>
<accession>A0ABW4EE86</accession>
<dbReference type="PANTHER" id="PTHR36933">
    <property type="entry name" value="SLL0788 PROTEIN"/>
    <property type="match status" value="1"/>
</dbReference>
<gene>
    <name evidence="3" type="ORF">ACFTOW_03985</name>
</gene>
<evidence type="ECO:0000313" key="3">
    <source>
        <dbReference type="EMBL" id="MFD1508562.1"/>
    </source>
</evidence>
<dbReference type="Gene3D" id="1.20.1260.10">
    <property type="match status" value="1"/>
</dbReference>
<dbReference type="Pfam" id="PF03713">
    <property type="entry name" value="DUF305"/>
    <property type="match status" value="1"/>
</dbReference>
<comment type="caution">
    <text evidence="3">The sequence shown here is derived from an EMBL/GenBank/DDBJ whole genome shotgun (WGS) entry which is preliminary data.</text>
</comment>
<organism evidence="3 4">
    <name type="scientific">Lacimonas salitolerans</name>
    <dbReference type="NCBI Taxonomy" id="1323750"/>
    <lineage>
        <taxon>Bacteria</taxon>
        <taxon>Pseudomonadati</taxon>
        <taxon>Pseudomonadota</taxon>
        <taxon>Alphaproteobacteria</taxon>
        <taxon>Rhodobacterales</taxon>
        <taxon>Paracoccaceae</taxon>
        <taxon>Lacimonas</taxon>
    </lineage>
</organism>
<feature type="signal peptide" evidence="1">
    <location>
        <begin position="1"/>
        <end position="25"/>
    </location>
</feature>
<dbReference type="InterPro" id="IPR012347">
    <property type="entry name" value="Ferritin-like"/>
</dbReference>
<name>A0ABW4EE86_9RHOB</name>
<reference evidence="4" key="1">
    <citation type="journal article" date="2019" name="Int. J. Syst. Evol. Microbiol.">
        <title>The Global Catalogue of Microorganisms (GCM) 10K type strain sequencing project: providing services to taxonomists for standard genome sequencing and annotation.</title>
        <authorList>
            <consortium name="The Broad Institute Genomics Platform"/>
            <consortium name="The Broad Institute Genome Sequencing Center for Infectious Disease"/>
            <person name="Wu L."/>
            <person name="Ma J."/>
        </authorList>
    </citation>
    <scope>NUCLEOTIDE SEQUENCE [LARGE SCALE GENOMIC DNA]</scope>
    <source>
        <strain evidence="4">CGMCC 1.12477</strain>
    </source>
</reference>
<proteinExistence type="predicted"/>
<keyword evidence="4" id="KW-1185">Reference proteome</keyword>
<evidence type="ECO:0000259" key="2">
    <source>
        <dbReference type="Pfam" id="PF03713"/>
    </source>
</evidence>
<evidence type="ECO:0000313" key="4">
    <source>
        <dbReference type="Proteomes" id="UP001597186"/>
    </source>
</evidence>
<feature type="domain" description="DUF305" evidence="2">
    <location>
        <begin position="30"/>
        <end position="118"/>
    </location>
</feature>
<dbReference type="EMBL" id="JBHUDD010000031">
    <property type="protein sequence ID" value="MFD1508562.1"/>
    <property type="molecule type" value="Genomic_DNA"/>
</dbReference>
<keyword evidence="1" id="KW-0732">Signal</keyword>